<feature type="region of interest" description="Disordered" evidence="4">
    <location>
        <begin position="1"/>
        <end position="34"/>
    </location>
</feature>
<comment type="subcellular location">
    <subcellularLocation>
        <location evidence="1">Nucleus</location>
    </subcellularLocation>
</comment>
<accession>A0AAV1D0Y1</accession>
<evidence type="ECO:0000256" key="4">
    <source>
        <dbReference type="SAM" id="MobiDB-lite"/>
    </source>
</evidence>
<feature type="region of interest" description="Disordered" evidence="4">
    <location>
        <begin position="51"/>
        <end position="167"/>
    </location>
</feature>
<name>A0AAV1D0Y1_OLDCO</name>
<dbReference type="PANTHER" id="PTHR33669">
    <property type="entry name" value="PROTEIN NEGATIVE REGULATOR OF RESISTANCE"/>
    <property type="match status" value="1"/>
</dbReference>
<sequence length="167" mass="18539">MDSGERKKRKKDGDAESAAATAFEGEEEENEDEKMEKFFALIRSTRDVKERLSNMAAARPTTATGNHNVDRSKGKPPPPPVAVWYPTFQPEDFMEDRPEPPDHLVESSSNRAPPPPDLNIDINPNTTHEGKQEATTEAAGPSSSYKTGEYRDDDDDDNHGLDLKLSL</sequence>
<dbReference type="Pfam" id="PF15699">
    <property type="entry name" value="NPR1_interact"/>
    <property type="match status" value="1"/>
</dbReference>
<evidence type="ECO:0000256" key="3">
    <source>
        <dbReference type="ARBA" id="ARBA00023242"/>
    </source>
</evidence>
<feature type="compositionally biased region" description="Basic and acidic residues" evidence="4">
    <location>
        <begin position="95"/>
        <end position="105"/>
    </location>
</feature>
<dbReference type="Proteomes" id="UP001161247">
    <property type="component" value="Chromosome 4"/>
</dbReference>
<protein>
    <submittedName>
        <fullName evidence="5">OLC1v1038646C1</fullName>
    </submittedName>
</protein>
<evidence type="ECO:0000313" key="6">
    <source>
        <dbReference type="Proteomes" id="UP001161247"/>
    </source>
</evidence>
<dbReference type="GO" id="GO:0010112">
    <property type="term" value="P:regulation of systemic acquired resistance"/>
    <property type="evidence" value="ECO:0007669"/>
    <property type="project" value="InterPro"/>
</dbReference>
<comment type="similarity">
    <text evidence="2">Belongs to the NPR1-interactor family.</text>
</comment>
<feature type="compositionally biased region" description="Basic residues" evidence="4">
    <location>
        <begin position="1"/>
        <end position="10"/>
    </location>
</feature>
<gene>
    <name evidence="5" type="ORF">OLC1_LOCUS10951</name>
</gene>
<dbReference type="InterPro" id="IPR031425">
    <property type="entry name" value="NPR1/NH1-interacting"/>
</dbReference>
<keyword evidence="6" id="KW-1185">Reference proteome</keyword>
<dbReference type="PANTHER" id="PTHR33669:SF14">
    <property type="entry name" value="NRR REPRESSOR HOMOLOG 3"/>
    <property type="match status" value="1"/>
</dbReference>
<keyword evidence="3" id="KW-0539">Nucleus</keyword>
<organism evidence="5 6">
    <name type="scientific">Oldenlandia corymbosa var. corymbosa</name>
    <dbReference type="NCBI Taxonomy" id="529605"/>
    <lineage>
        <taxon>Eukaryota</taxon>
        <taxon>Viridiplantae</taxon>
        <taxon>Streptophyta</taxon>
        <taxon>Embryophyta</taxon>
        <taxon>Tracheophyta</taxon>
        <taxon>Spermatophyta</taxon>
        <taxon>Magnoliopsida</taxon>
        <taxon>eudicotyledons</taxon>
        <taxon>Gunneridae</taxon>
        <taxon>Pentapetalae</taxon>
        <taxon>asterids</taxon>
        <taxon>lamiids</taxon>
        <taxon>Gentianales</taxon>
        <taxon>Rubiaceae</taxon>
        <taxon>Rubioideae</taxon>
        <taxon>Spermacoceae</taxon>
        <taxon>Hedyotis-Oldenlandia complex</taxon>
        <taxon>Oldenlandia</taxon>
    </lineage>
</organism>
<dbReference type="GO" id="GO:0005634">
    <property type="term" value="C:nucleus"/>
    <property type="evidence" value="ECO:0007669"/>
    <property type="project" value="UniProtKB-SubCell"/>
</dbReference>
<proteinExistence type="inferred from homology"/>
<evidence type="ECO:0000313" key="5">
    <source>
        <dbReference type="EMBL" id="CAI9101345.1"/>
    </source>
</evidence>
<evidence type="ECO:0000256" key="2">
    <source>
        <dbReference type="ARBA" id="ARBA00009937"/>
    </source>
</evidence>
<feature type="compositionally biased region" description="Basic and acidic residues" evidence="4">
    <location>
        <begin position="158"/>
        <end position="167"/>
    </location>
</feature>
<feature type="compositionally biased region" description="Acidic residues" evidence="4">
    <location>
        <begin position="24"/>
        <end position="33"/>
    </location>
</feature>
<reference evidence="5" key="1">
    <citation type="submission" date="2023-03" db="EMBL/GenBank/DDBJ databases">
        <authorList>
            <person name="Julca I."/>
        </authorList>
    </citation>
    <scope>NUCLEOTIDE SEQUENCE</scope>
</reference>
<dbReference type="EMBL" id="OX459121">
    <property type="protein sequence ID" value="CAI9101345.1"/>
    <property type="molecule type" value="Genomic_DNA"/>
</dbReference>
<evidence type="ECO:0000256" key="1">
    <source>
        <dbReference type="ARBA" id="ARBA00004123"/>
    </source>
</evidence>
<dbReference type="AlphaFoldDB" id="A0AAV1D0Y1"/>